<comment type="caution">
    <text evidence="1">The sequence shown here is derived from an EMBL/GenBank/DDBJ whole genome shotgun (WGS) entry which is preliminary data.</text>
</comment>
<sequence>MHVLATTPMPKTQFSLFLLLILASVLVFSQPTKSWKYPGDLPSTSAQVPYRRSAFRLSKPLIGEDGRIYACSEKTLFAFESNGSVAWSLDLDFTCNAGIAPVHGGTGKMYLVAENRVLKVDFLKIGTSESATQVFFGSGAGKEGTGEIAGLAVSTLSSYVFINVKNRALFTFMARGELLWSFGPVLDQFGYRQGCMKSVADCYFTSVPVIDQCEASIYISNTQGELYSLSVHSPRFNWIQDLSSFDKVFTLTPGNNGYLYVLIPVKAIVLALDASSGNILWQKSVGPLSSAEYAPVVDSNGWISVGSLDGFLYSFSPTGILNKFSKSDTSNSVIQVRPLLDCSGYTVYISQTETNKKITRTIGEYTYISAMKPTSVVFSLLVPATGTIYWSERYPGQFSSLLSKSDLQHFVLDENLVLAFLTAAKTGNPLPCRTTSQKLAASCSQTRPKLPSIYTGNERAILLFLFFESLLLLVLAALVRFCCIFWRKRKLQGQPLGNFLAKRRSLQLKKKAFDRTITELEKKAAEETVANEVIEKLSSLVHEREGIERKLSTTYSLGRDEVASSSKSKSLLPVYDAKTRSYSFQGAKKESVTIFHTLSDTSSESSSDRDSSGISEEDKDQSTAKAKAKGKAKVKAKAKAPTEAESSSDGGIIKKDYRRSPSEPASSSRGFINPLFVEQAKLQDDEGEVAESMSSSIRSILLKRRRTMSSTN</sequence>
<keyword evidence="2" id="KW-1185">Reference proteome</keyword>
<accession>A0ACC1X6X5</accession>
<name>A0ACC1X6X5_MELAZ</name>
<dbReference type="EMBL" id="CM051404">
    <property type="protein sequence ID" value="KAJ4707150.1"/>
    <property type="molecule type" value="Genomic_DNA"/>
</dbReference>
<evidence type="ECO:0000313" key="1">
    <source>
        <dbReference type="EMBL" id="KAJ4707150.1"/>
    </source>
</evidence>
<evidence type="ECO:0000313" key="2">
    <source>
        <dbReference type="Proteomes" id="UP001164539"/>
    </source>
</evidence>
<proteinExistence type="predicted"/>
<gene>
    <name evidence="1" type="ORF">OWV82_020708</name>
</gene>
<organism evidence="1 2">
    <name type="scientific">Melia azedarach</name>
    <name type="common">Chinaberry tree</name>
    <dbReference type="NCBI Taxonomy" id="155640"/>
    <lineage>
        <taxon>Eukaryota</taxon>
        <taxon>Viridiplantae</taxon>
        <taxon>Streptophyta</taxon>
        <taxon>Embryophyta</taxon>
        <taxon>Tracheophyta</taxon>
        <taxon>Spermatophyta</taxon>
        <taxon>Magnoliopsida</taxon>
        <taxon>eudicotyledons</taxon>
        <taxon>Gunneridae</taxon>
        <taxon>Pentapetalae</taxon>
        <taxon>rosids</taxon>
        <taxon>malvids</taxon>
        <taxon>Sapindales</taxon>
        <taxon>Meliaceae</taxon>
        <taxon>Melia</taxon>
    </lineage>
</organism>
<dbReference type="Proteomes" id="UP001164539">
    <property type="component" value="Chromosome 11"/>
</dbReference>
<reference evidence="1 2" key="1">
    <citation type="journal article" date="2023" name="Science">
        <title>Complex scaffold remodeling in plant triterpene biosynthesis.</title>
        <authorList>
            <person name="De La Pena R."/>
            <person name="Hodgson H."/>
            <person name="Liu J.C."/>
            <person name="Stephenson M.J."/>
            <person name="Martin A.C."/>
            <person name="Owen C."/>
            <person name="Harkess A."/>
            <person name="Leebens-Mack J."/>
            <person name="Jimenez L.E."/>
            <person name="Osbourn A."/>
            <person name="Sattely E.S."/>
        </authorList>
    </citation>
    <scope>NUCLEOTIDE SEQUENCE [LARGE SCALE GENOMIC DNA]</scope>
    <source>
        <strain evidence="2">cv. JPN11</strain>
        <tissue evidence="1">Leaf</tissue>
    </source>
</reference>
<protein>
    <submittedName>
        <fullName evidence="1">Gamete-expressed 3</fullName>
    </submittedName>
</protein>